<organism evidence="2 3">
    <name type="scientific">Phocaeicola vulgatus str. 3975 RP4</name>
    <dbReference type="NCBI Taxonomy" id="1339352"/>
    <lineage>
        <taxon>Bacteria</taxon>
        <taxon>Pseudomonadati</taxon>
        <taxon>Bacteroidota</taxon>
        <taxon>Bacteroidia</taxon>
        <taxon>Bacteroidales</taxon>
        <taxon>Bacteroidaceae</taxon>
        <taxon>Phocaeicola</taxon>
    </lineage>
</organism>
<dbReference type="EMBL" id="JNHM01000003">
    <property type="protein sequence ID" value="KDS56619.1"/>
    <property type="molecule type" value="Genomic_DNA"/>
</dbReference>
<dbReference type="PATRIC" id="fig|1339352.3.peg.163"/>
<dbReference type="RefSeq" id="WP_032952229.1">
    <property type="nucleotide sequence ID" value="NZ_JNHM01000003.1"/>
</dbReference>
<feature type="transmembrane region" description="Helical" evidence="1">
    <location>
        <begin position="191"/>
        <end position="207"/>
    </location>
</feature>
<accession>A0A069SQ87</accession>
<proteinExistence type="predicted"/>
<keyword evidence="1" id="KW-1133">Transmembrane helix</keyword>
<feature type="transmembrane region" description="Helical" evidence="1">
    <location>
        <begin position="219"/>
        <end position="239"/>
    </location>
</feature>
<feature type="transmembrane region" description="Helical" evidence="1">
    <location>
        <begin position="20"/>
        <end position="43"/>
    </location>
</feature>
<keyword evidence="1" id="KW-0472">Membrane</keyword>
<evidence type="ECO:0000313" key="2">
    <source>
        <dbReference type="EMBL" id="KDS56619.1"/>
    </source>
</evidence>
<evidence type="ECO:0000256" key="1">
    <source>
        <dbReference type="SAM" id="Phobius"/>
    </source>
</evidence>
<dbReference type="Proteomes" id="UP000027661">
    <property type="component" value="Unassembled WGS sequence"/>
</dbReference>
<protein>
    <submittedName>
        <fullName evidence="2">Putative membrane protein</fullName>
    </submittedName>
</protein>
<reference evidence="2 3" key="1">
    <citation type="submission" date="2014-04" db="EMBL/GenBank/DDBJ databases">
        <authorList>
            <person name="Sears C."/>
            <person name="Carroll K."/>
            <person name="Sack B.R."/>
            <person name="Qadri F."/>
            <person name="Myers L.L."/>
            <person name="Chung G.-T."/>
            <person name="Escheverria P."/>
            <person name="Fraser C.M."/>
            <person name="Sadzewicz L."/>
            <person name="Shefchek K.A."/>
            <person name="Tallon L."/>
            <person name="Das S.P."/>
            <person name="Daugherty S."/>
            <person name="Mongodin E.F."/>
        </authorList>
    </citation>
    <scope>NUCLEOTIDE SEQUENCE [LARGE SCALE GENOMIC DNA]</scope>
    <source>
        <strain evidence="2 3">3975 RP4</strain>
    </source>
</reference>
<feature type="transmembrane region" description="Helical" evidence="1">
    <location>
        <begin position="390"/>
        <end position="407"/>
    </location>
</feature>
<comment type="caution">
    <text evidence="2">The sequence shown here is derived from an EMBL/GenBank/DDBJ whole genome shotgun (WGS) entry which is preliminary data.</text>
</comment>
<keyword evidence="1" id="KW-0812">Transmembrane</keyword>
<gene>
    <name evidence="2" type="ORF">M099_0170</name>
</gene>
<feature type="transmembrane region" description="Helical" evidence="1">
    <location>
        <begin position="85"/>
        <end position="103"/>
    </location>
</feature>
<sequence length="430" mass="49991">MNKYIFSPIFALILGLANNLIVPFVGEVTGSFILIVLTMPFWLSQIDQNDKIVKWALKLFLCLLLVQFITELFHDRNMILDKVKGIAVTITGIVHFFFFYTIYSKDIKTIQWYVLGLILSPYLFPSEFQQNLDSGYSEENVTYFKFFVVPAITNCLMLLTLFIKKQYWHKTIALTMTYLGALFIVMGARSGGLTLFIVGGIYIYVSNNKIRIPQLKKRLLTIFTCTLLLYECVYVPMVMTGDIKAGNTEQLLKSSNPYNPIEILKMGRTDSLIPFYAFMDSPLIGWGYWATDVGHKYAKMLFNMRDGDEKHYEETINHYKRIPGHSVLFYFACAFGIGALICVFLLWYKSAKYTFYSLMCNDRYQLYRIFCLMNITWHLLFSPLPHFKYLPAYMAFLIISSRSALRVKKRFNIENSYNRIINNRAISKPS</sequence>
<evidence type="ECO:0000313" key="3">
    <source>
        <dbReference type="Proteomes" id="UP000027661"/>
    </source>
</evidence>
<dbReference type="AlphaFoldDB" id="A0A069SQ87"/>
<feature type="transmembrane region" description="Helical" evidence="1">
    <location>
        <begin position="55"/>
        <end position="73"/>
    </location>
</feature>
<name>A0A069SQ87_PHOVU</name>
<feature type="transmembrane region" description="Helical" evidence="1">
    <location>
        <begin position="143"/>
        <end position="162"/>
    </location>
</feature>
<feature type="transmembrane region" description="Helical" evidence="1">
    <location>
        <begin position="327"/>
        <end position="346"/>
    </location>
</feature>
<feature type="transmembrane region" description="Helical" evidence="1">
    <location>
        <begin position="110"/>
        <end position="128"/>
    </location>
</feature>